<reference evidence="1" key="1">
    <citation type="journal article" date="2021" name="Open Biol.">
        <title>Shared evolutionary footprints suggest mitochondrial oxidative damage underlies multiple complex I losses in fungi.</title>
        <authorList>
            <person name="Schikora-Tamarit M.A."/>
            <person name="Marcet-Houben M."/>
            <person name="Nosek J."/>
            <person name="Gabaldon T."/>
        </authorList>
    </citation>
    <scope>NUCLEOTIDE SEQUENCE</scope>
    <source>
        <strain evidence="1">CBS6341</strain>
    </source>
</reference>
<evidence type="ECO:0000313" key="2">
    <source>
        <dbReference type="Proteomes" id="UP000769528"/>
    </source>
</evidence>
<organism evidence="1 2">
    <name type="scientific">Wickerhamomyces mucosus</name>
    <dbReference type="NCBI Taxonomy" id="1378264"/>
    <lineage>
        <taxon>Eukaryota</taxon>
        <taxon>Fungi</taxon>
        <taxon>Dikarya</taxon>
        <taxon>Ascomycota</taxon>
        <taxon>Saccharomycotina</taxon>
        <taxon>Saccharomycetes</taxon>
        <taxon>Phaffomycetales</taxon>
        <taxon>Wickerhamomycetaceae</taxon>
        <taxon>Wickerhamomyces</taxon>
    </lineage>
</organism>
<accession>A0A9P8PFJ9</accession>
<name>A0A9P8PFJ9_9ASCO</name>
<proteinExistence type="predicted"/>
<dbReference type="EMBL" id="JAEUBF010001304">
    <property type="protein sequence ID" value="KAH3670304.1"/>
    <property type="molecule type" value="Genomic_DNA"/>
</dbReference>
<evidence type="ECO:0000313" key="1">
    <source>
        <dbReference type="EMBL" id="KAH3670304.1"/>
    </source>
</evidence>
<gene>
    <name evidence="1" type="ORF">WICMUC_004873</name>
</gene>
<reference evidence="1" key="2">
    <citation type="submission" date="2021-01" db="EMBL/GenBank/DDBJ databases">
        <authorList>
            <person name="Schikora-Tamarit M.A."/>
        </authorList>
    </citation>
    <scope>NUCLEOTIDE SEQUENCE</scope>
    <source>
        <strain evidence="1">CBS6341</strain>
    </source>
</reference>
<dbReference type="OrthoDB" id="1378at2759"/>
<comment type="caution">
    <text evidence="1">The sequence shown here is derived from an EMBL/GenBank/DDBJ whole genome shotgun (WGS) entry which is preliminary data.</text>
</comment>
<dbReference type="AlphaFoldDB" id="A0A9P8PFJ9"/>
<keyword evidence="2" id="KW-1185">Reference proteome</keyword>
<dbReference type="Proteomes" id="UP000769528">
    <property type="component" value="Unassembled WGS sequence"/>
</dbReference>
<protein>
    <submittedName>
        <fullName evidence="1">Uncharacterized protein</fullName>
    </submittedName>
</protein>
<dbReference type="Gene3D" id="3.40.140.10">
    <property type="entry name" value="Cytidine Deaminase, domain 2"/>
    <property type="match status" value="1"/>
</dbReference>
<sequence length="242" mass="28382">MGSIDKNNKGEDVIEIINSFELIFKDKTNDDINSNEIDLQYLTKRLNQQSIILPNEILIGVYEIVEDGLTPSIEFIKVQNGIQEFNELNIGLIFNPLLIQNNNDDIKRDGNFFQIINSKFQEIKSKEAEKIAIDTILNLKENNFNNELENFKQIYQINKKFLYELSSRIEILLQNLPQIKDFNKLRHLNSLISKLNYKINDDLKLNLINFQNNLTFYMEILMILQNLKKLNNLQSQISKIII</sequence>